<feature type="compositionally biased region" description="Basic residues" evidence="7">
    <location>
        <begin position="28"/>
        <end position="39"/>
    </location>
</feature>
<dbReference type="PANTHER" id="PTHR43414:SF1">
    <property type="entry name" value="PEPTIDE PERMEASE"/>
    <property type="match status" value="1"/>
</dbReference>
<evidence type="ECO:0000256" key="4">
    <source>
        <dbReference type="ARBA" id="ARBA00022692"/>
    </source>
</evidence>
<comment type="caution">
    <text evidence="10">The sequence shown here is derived from an EMBL/GenBank/DDBJ whole genome shotgun (WGS) entry which is preliminary data.</text>
</comment>
<evidence type="ECO:0000256" key="6">
    <source>
        <dbReference type="ARBA" id="ARBA00023136"/>
    </source>
</evidence>
<dbReference type="InterPro" id="IPR011701">
    <property type="entry name" value="MFS"/>
</dbReference>
<protein>
    <submittedName>
        <fullName evidence="10">MFS transporter</fullName>
    </submittedName>
</protein>
<keyword evidence="5 8" id="KW-1133">Transmembrane helix</keyword>
<comment type="subcellular location">
    <subcellularLocation>
        <location evidence="1">Cell membrane</location>
        <topology evidence="1">Multi-pass membrane protein</topology>
    </subcellularLocation>
</comment>
<dbReference type="GO" id="GO:0022857">
    <property type="term" value="F:transmembrane transporter activity"/>
    <property type="evidence" value="ECO:0007669"/>
    <property type="project" value="InterPro"/>
</dbReference>
<feature type="transmembrane region" description="Helical" evidence="8">
    <location>
        <begin position="163"/>
        <end position="183"/>
    </location>
</feature>
<proteinExistence type="predicted"/>
<feature type="transmembrane region" description="Helical" evidence="8">
    <location>
        <begin position="360"/>
        <end position="378"/>
    </location>
</feature>
<dbReference type="GO" id="GO:0005886">
    <property type="term" value="C:plasma membrane"/>
    <property type="evidence" value="ECO:0007669"/>
    <property type="project" value="UniProtKB-SubCell"/>
</dbReference>
<feature type="transmembrane region" description="Helical" evidence="8">
    <location>
        <begin position="222"/>
        <end position="242"/>
    </location>
</feature>
<feature type="transmembrane region" description="Helical" evidence="8">
    <location>
        <begin position="266"/>
        <end position="293"/>
    </location>
</feature>
<dbReference type="PANTHER" id="PTHR43414">
    <property type="entry name" value="MULTIDRUG RESISTANCE PROTEIN MDTG"/>
    <property type="match status" value="1"/>
</dbReference>
<evidence type="ECO:0000313" key="11">
    <source>
        <dbReference type="Proteomes" id="UP000565205"/>
    </source>
</evidence>
<evidence type="ECO:0000256" key="7">
    <source>
        <dbReference type="SAM" id="MobiDB-lite"/>
    </source>
</evidence>
<feature type="transmembrane region" description="Helical" evidence="8">
    <location>
        <begin position="190"/>
        <end position="210"/>
    </location>
</feature>
<dbReference type="AlphaFoldDB" id="A0A850NHX4"/>
<dbReference type="Pfam" id="PF07690">
    <property type="entry name" value="MFS_1"/>
    <property type="match status" value="1"/>
</dbReference>
<dbReference type="Proteomes" id="UP000565205">
    <property type="component" value="Unassembled WGS sequence"/>
</dbReference>
<dbReference type="Pfam" id="PF12832">
    <property type="entry name" value="MFS_1_like"/>
    <property type="match status" value="1"/>
</dbReference>
<organism evidence="10 11">
    <name type="scientific">Endobacter medicaginis</name>
    <dbReference type="NCBI Taxonomy" id="1181271"/>
    <lineage>
        <taxon>Bacteria</taxon>
        <taxon>Pseudomonadati</taxon>
        <taxon>Pseudomonadota</taxon>
        <taxon>Alphaproteobacteria</taxon>
        <taxon>Acetobacterales</taxon>
        <taxon>Acetobacteraceae</taxon>
        <taxon>Endobacter</taxon>
    </lineage>
</organism>
<evidence type="ECO:0000313" key="10">
    <source>
        <dbReference type="EMBL" id="NVN29243.1"/>
    </source>
</evidence>
<dbReference type="InterPro" id="IPR036259">
    <property type="entry name" value="MFS_trans_sf"/>
</dbReference>
<dbReference type="SUPFAM" id="SSF103473">
    <property type="entry name" value="MFS general substrate transporter"/>
    <property type="match status" value="1"/>
</dbReference>
<evidence type="ECO:0000256" key="2">
    <source>
        <dbReference type="ARBA" id="ARBA00022448"/>
    </source>
</evidence>
<gene>
    <name evidence="10" type="ORF">HUK83_02660</name>
</gene>
<dbReference type="Gene3D" id="1.20.1720.10">
    <property type="entry name" value="Multidrug resistance protein D"/>
    <property type="match status" value="1"/>
</dbReference>
<feature type="compositionally biased region" description="Basic and acidic residues" evidence="7">
    <location>
        <begin position="14"/>
        <end position="23"/>
    </location>
</feature>
<feature type="transmembrane region" description="Helical" evidence="8">
    <location>
        <begin position="333"/>
        <end position="354"/>
    </location>
</feature>
<dbReference type="PRINTS" id="PR01035">
    <property type="entry name" value="TCRTETA"/>
</dbReference>
<dbReference type="EMBL" id="JABXXQ010000022">
    <property type="protein sequence ID" value="NVN29243.1"/>
    <property type="molecule type" value="Genomic_DNA"/>
</dbReference>
<reference evidence="10 11" key="1">
    <citation type="submission" date="2020-06" db="EMBL/GenBank/DDBJ databases">
        <title>Description of novel acetic acid bacteria.</title>
        <authorList>
            <person name="Sombolestani A."/>
        </authorList>
    </citation>
    <scope>NUCLEOTIDE SEQUENCE [LARGE SCALE GENOMIC DNA]</scope>
    <source>
        <strain evidence="10 11">LMG 26838</strain>
    </source>
</reference>
<keyword evidence="6 8" id="KW-0472">Membrane</keyword>
<feature type="transmembrane region" description="Helical" evidence="8">
    <location>
        <begin position="390"/>
        <end position="408"/>
    </location>
</feature>
<dbReference type="Gene3D" id="1.20.1250.20">
    <property type="entry name" value="MFS general substrate transporter like domains"/>
    <property type="match status" value="1"/>
</dbReference>
<sequence length="453" mass="46985">MARHRGHAATEGPQPDRHGDRSRQLQNRCRRRQGHRRGAPVRGLQRASPLPGVQRAEPSAWRRNLAVCIFGSFTTVLGMTVLIPFLPFYVEELGVHGHAAIVEWSGLIFAASFLASGLAAPLWGRFADRYGRRLILIRAALGMAVCIALAGCVQTIWQLLGVRLLTGLLGGYGSGATILVATATPKERSGWALGMLSSGIMAGGLVGPLVGGVLPEAIGIRATFLAVGGVIFIAFVATVLWVEEPRRDATRTTVSRPWAQVPDRRLVGGLLTTGALVTLATFSIEPIVTVYIARLAGPGAHVTLLAGLAMSATAFGAAVAAPRVGRLTDRHGARPVLIASLLATSLTLVVQALVTSGWQLVGLRLLMGVAVAGILPAVTGAIRHAIPSHVAGSILALNTSALAAGQVLGPLLGGFVGAHLGLRVVFAATALVTLAGAAMIGRLPRLDRSAGGP</sequence>
<feature type="region of interest" description="Disordered" evidence="7">
    <location>
        <begin position="1"/>
        <end position="51"/>
    </location>
</feature>
<dbReference type="PROSITE" id="PS50850">
    <property type="entry name" value="MFS"/>
    <property type="match status" value="1"/>
</dbReference>
<dbReference type="InterPro" id="IPR020846">
    <property type="entry name" value="MFS_dom"/>
</dbReference>
<keyword evidence="2" id="KW-0813">Transport</keyword>
<keyword evidence="3" id="KW-1003">Cell membrane</keyword>
<evidence type="ECO:0000256" key="1">
    <source>
        <dbReference type="ARBA" id="ARBA00004651"/>
    </source>
</evidence>
<name>A0A850NHX4_9PROT</name>
<feature type="transmembrane region" description="Helical" evidence="8">
    <location>
        <begin position="65"/>
        <end position="89"/>
    </location>
</feature>
<feature type="domain" description="Major facilitator superfamily (MFS) profile" evidence="9">
    <location>
        <begin position="64"/>
        <end position="448"/>
    </location>
</feature>
<evidence type="ECO:0000259" key="9">
    <source>
        <dbReference type="PROSITE" id="PS50850"/>
    </source>
</evidence>
<evidence type="ECO:0000256" key="8">
    <source>
        <dbReference type="SAM" id="Phobius"/>
    </source>
</evidence>
<keyword evidence="4 8" id="KW-0812">Transmembrane</keyword>
<evidence type="ECO:0000256" key="5">
    <source>
        <dbReference type="ARBA" id="ARBA00022989"/>
    </source>
</evidence>
<accession>A0A850NHX4</accession>
<feature type="transmembrane region" description="Helical" evidence="8">
    <location>
        <begin position="420"/>
        <end position="440"/>
    </location>
</feature>
<dbReference type="InterPro" id="IPR024989">
    <property type="entry name" value="MFS_assoc_dom"/>
</dbReference>
<feature type="transmembrane region" description="Helical" evidence="8">
    <location>
        <begin position="299"/>
        <end position="321"/>
    </location>
</feature>
<dbReference type="InterPro" id="IPR001958">
    <property type="entry name" value="Tet-R_TetA/multi-R_MdtG-like"/>
</dbReference>
<feature type="transmembrane region" description="Helical" evidence="8">
    <location>
        <begin position="135"/>
        <end position="157"/>
    </location>
</feature>
<feature type="transmembrane region" description="Helical" evidence="8">
    <location>
        <begin position="101"/>
        <end position="123"/>
    </location>
</feature>
<evidence type="ECO:0000256" key="3">
    <source>
        <dbReference type="ARBA" id="ARBA00022475"/>
    </source>
</evidence>